<accession>A0A8J3QLC6</accession>
<evidence type="ECO:0000259" key="1">
    <source>
        <dbReference type="Pfam" id="PF13360"/>
    </source>
</evidence>
<dbReference type="InterPro" id="IPR018391">
    <property type="entry name" value="PQQ_b-propeller_rpt"/>
</dbReference>
<sequence length="411" mass="45197">MALRNLPRRSRNAVIAALTVALIAAAGVTVWRVLRPTEVIAAATSTYPEATIPIPGRVGSLISAPLIVEDRLRVYAKKREVWSDGPPSYHYERSAYWSYRRWPAQVTEIVLVHQGNRPLIVTSWSDGLLVALEAESGNVAWRQQGDTLQDEYAGRRTGAQTVYPTSRLLTTEQGFITSNSYIRGYAADGTENWKRLTPTTPECHGTEFTTQHQWLVLDTCTKTLKRLDTRTGAALPELPINAAVVEPIACVSGHSQCRAMRTTGETAQGWILTGPEPRESKPLAHPGSTLVQQIVATADAENTVTGRDPETGQALWTWQAPSPIQLLASGTDRVFVLLTDRTLAGLDLKTGENLTRSGVNYPPEPESPYAISNVYTANRYIVLERVNPNIPADANDDTYYFTHRPVLVAIA</sequence>
<name>A0A8J3QLC6_9ACTN</name>
<dbReference type="Proteomes" id="UP000612899">
    <property type="component" value="Unassembled WGS sequence"/>
</dbReference>
<dbReference type="InterPro" id="IPR002372">
    <property type="entry name" value="PQQ_rpt_dom"/>
</dbReference>
<reference evidence="2" key="1">
    <citation type="submission" date="2021-01" db="EMBL/GenBank/DDBJ databases">
        <title>Whole genome shotgun sequence of Rhizocola hellebori NBRC 109834.</title>
        <authorList>
            <person name="Komaki H."/>
            <person name="Tamura T."/>
        </authorList>
    </citation>
    <scope>NUCLEOTIDE SEQUENCE</scope>
    <source>
        <strain evidence="2">NBRC 109834</strain>
    </source>
</reference>
<dbReference type="SUPFAM" id="SSF50998">
    <property type="entry name" value="Quinoprotein alcohol dehydrogenase-like"/>
    <property type="match status" value="1"/>
</dbReference>
<dbReference type="EMBL" id="BONY01000159">
    <property type="protein sequence ID" value="GIH11722.1"/>
    <property type="molecule type" value="Genomic_DNA"/>
</dbReference>
<dbReference type="RefSeq" id="WP_203915446.1">
    <property type="nucleotide sequence ID" value="NZ_BONY01000159.1"/>
</dbReference>
<dbReference type="SMART" id="SM00564">
    <property type="entry name" value="PQQ"/>
    <property type="match status" value="3"/>
</dbReference>
<keyword evidence="3" id="KW-1185">Reference proteome</keyword>
<comment type="caution">
    <text evidence="2">The sequence shown here is derived from an EMBL/GenBank/DDBJ whole genome shotgun (WGS) entry which is preliminary data.</text>
</comment>
<gene>
    <name evidence="2" type="ORF">Rhe02_97890</name>
</gene>
<evidence type="ECO:0000313" key="3">
    <source>
        <dbReference type="Proteomes" id="UP000612899"/>
    </source>
</evidence>
<dbReference type="Pfam" id="PF13360">
    <property type="entry name" value="PQQ_2"/>
    <property type="match status" value="1"/>
</dbReference>
<dbReference type="AlphaFoldDB" id="A0A8J3QLC6"/>
<feature type="domain" description="Pyrrolo-quinoline quinone repeat" evidence="1">
    <location>
        <begin position="180"/>
        <end position="356"/>
    </location>
</feature>
<dbReference type="Gene3D" id="2.130.10.10">
    <property type="entry name" value="YVTN repeat-like/Quinoprotein amine dehydrogenase"/>
    <property type="match status" value="1"/>
</dbReference>
<evidence type="ECO:0000313" key="2">
    <source>
        <dbReference type="EMBL" id="GIH11722.1"/>
    </source>
</evidence>
<organism evidence="2 3">
    <name type="scientific">Rhizocola hellebori</name>
    <dbReference type="NCBI Taxonomy" id="1392758"/>
    <lineage>
        <taxon>Bacteria</taxon>
        <taxon>Bacillati</taxon>
        <taxon>Actinomycetota</taxon>
        <taxon>Actinomycetes</taxon>
        <taxon>Micromonosporales</taxon>
        <taxon>Micromonosporaceae</taxon>
        <taxon>Rhizocola</taxon>
    </lineage>
</organism>
<dbReference type="InterPro" id="IPR015943">
    <property type="entry name" value="WD40/YVTN_repeat-like_dom_sf"/>
</dbReference>
<proteinExistence type="predicted"/>
<protein>
    <recommendedName>
        <fullName evidence="1">Pyrrolo-quinoline quinone repeat domain-containing protein</fullName>
    </recommendedName>
</protein>
<dbReference type="InterPro" id="IPR011047">
    <property type="entry name" value="Quinoprotein_ADH-like_sf"/>
</dbReference>